<dbReference type="Proteomes" id="UP000009071">
    <property type="component" value="Chromosome"/>
</dbReference>
<dbReference type="PANTHER" id="PTHR11692">
    <property type="entry name" value="BIFUNCTIONAL PURINE BIOSYNTHESIS PROTEIN PURH"/>
    <property type="match status" value="1"/>
</dbReference>
<dbReference type="OrthoDB" id="9802065at2"/>
<dbReference type="GO" id="GO:0006189">
    <property type="term" value="P:'de novo' IMP biosynthetic process"/>
    <property type="evidence" value="ECO:0007669"/>
    <property type="project" value="TreeGrafter"/>
</dbReference>
<proteinExistence type="predicted"/>
<protein>
    <submittedName>
        <fullName evidence="1">Phosphoribosylaminoimidazolecarboxamide formyltransferase</fullName>
    </submittedName>
</protein>
<dbReference type="AlphaFoldDB" id="C4XH50"/>
<dbReference type="PANTHER" id="PTHR11692:SF0">
    <property type="entry name" value="BIFUNCTIONAL PURINE BIOSYNTHESIS PROTEIN ATIC"/>
    <property type="match status" value="1"/>
</dbReference>
<dbReference type="GO" id="GO:0005829">
    <property type="term" value="C:cytosol"/>
    <property type="evidence" value="ECO:0007669"/>
    <property type="project" value="TreeGrafter"/>
</dbReference>
<dbReference type="EMBL" id="AP010904">
    <property type="protein sequence ID" value="BAH73818.1"/>
    <property type="molecule type" value="Genomic_DNA"/>
</dbReference>
<keyword evidence="2" id="KW-1185">Reference proteome</keyword>
<dbReference type="RefSeq" id="WP_012749903.1">
    <property type="nucleotide sequence ID" value="NC_012796.1"/>
</dbReference>
<dbReference type="GO" id="GO:0003937">
    <property type="term" value="F:IMP cyclohydrolase activity"/>
    <property type="evidence" value="ECO:0007669"/>
    <property type="project" value="InterPro"/>
</dbReference>
<dbReference type="InterPro" id="IPR002695">
    <property type="entry name" value="PurH-like"/>
</dbReference>
<dbReference type="Pfam" id="PF01808">
    <property type="entry name" value="AICARFT_IMPCHas"/>
    <property type="match status" value="1"/>
</dbReference>
<evidence type="ECO:0000313" key="1">
    <source>
        <dbReference type="EMBL" id="BAH73818.1"/>
    </source>
</evidence>
<dbReference type="Gene3D" id="3.40.140.20">
    <property type="match status" value="2"/>
</dbReference>
<dbReference type="SUPFAM" id="SSF53927">
    <property type="entry name" value="Cytidine deaminase-like"/>
    <property type="match status" value="1"/>
</dbReference>
<accession>C4XH50</accession>
<gene>
    <name evidence="1" type="primary">purH</name>
    <name evidence="1" type="ordered locus">DMR_03270</name>
</gene>
<name>C4XH50_SOLM1</name>
<dbReference type="HOGENOM" id="CLU_016316_1_0_7"/>
<dbReference type="InterPro" id="IPR024051">
    <property type="entry name" value="AICAR_Tfase_dup_dom_sf"/>
</dbReference>
<dbReference type="SMART" id="SM00798">
    <property type="entry name" value="AICARFT_IMPCHas"/>
    <property type="match status" value="1"/>
</dbReference>
<evidence type="ECO:0000313" key="2">
    <source>
        <dbReference type="Proteomes" id="UP000009071"/>
    </source>
</evidence>
<dbReference type="STRING" id="573370.DMR_03270"/>
<dbReference type="KEGG" id="dma:DMR_03270"/>
<dbReference type="eggNOG" id="COG0138">
    <property type="taxonomic scope" value="Bacteria"/>
</dbReference>
<organism evidence="1 2">
    <name type="scientific">Solidesulfovibrio magneticus (strain ATCC 700980 / DSM 13731 / RS-1)</name>
    <name type="common">Desulfovibrio magneticus</name>
    <dbReference type="NCBI Taxonomy" id="573370"/>
    <lineage>
        <taxon>Bacteria</taxon>
        <taxon>Pseudomonadati</taxon>
        <taxon>Thermodesulfobacteriota</taxon>
        <taxon>Desulfovibrionia</taxon>
        <taxon>Desulfovibrionales</taxon>
        <taxon>Desulfovibrionaceae</taxon>
        <taxon>Solidesulfovibrio</taxon>
    </lineage>
</organism>
<sequence length="425" mass="44823">MSDLKKMYTTVVEDPFPSELVIRLGETELVFAKRTWTIDGEEKGLRYGENPDQPAALYAPAAGRLSLGGVEFRGPGDGLICAATEEHLLQSGKHPGKTNLTDVDNGVNILQYLTAKPAAVILKHNNPCGAAWSEAGLCAAFEAAFASDRIAAFGGAIVVNRTLDVATAEKINAVYFEVVAAPDYEPAALDILKSKKNLRIFKLPGLAQLDKLVGQPYLDLKSLADGGIVAQFSFRNRILAAADFLPAQATDKAGTTVVARTPTSQEAEDLLFAWAVEAGVTSNSVIFVKNGATVAIGTGEQDRVGVVELTIFKAKTKYADSLAFAAHKLSLYELTQKAAADPEAAASLADIKARTEATMGGLAGSVVVSDGFFPFRDGVDLCIGAGVTAIAQPGGSIRDTEVIAACNEATPQVAMVFTGQRSFRH</sequence>
<reference evidence="1 2" key="1">
    <citation type="journal article" date="2009" name="Genome Res.">
        <title>Whole genome sequence of Desulfovibrio magneticus strain RS-1 revealed common gene clusters in magnetotactic bacteria.</title>
        <authorList>
            <person name="Nakazawa H."/>
            <person name="Arakaki A."/>
            <person name="Narita-Yamada S."/>
            <person name="Yashiro I."/>
            <person name="Jinno K."/>
            <person name="Aoki N."/>
            <person name="Tsuruyama A."/>
            <person name="Okamura Y."/>
            <person name="Tanikawa S."/>
            <person name="Fujita N."/>
            <person name="Takeyama H."/>
            <person name="Matsunaga T."/>
        </authorList>
    </citation>
    <scope>NUCLEOTIDE SEQUENCE [LARGE SCALE GENOMIC DNA]</scope>
    <source>
        <strain evidence="2">ATCC 700980 / DSM 13731 / RS-1</strain>
    </source>
</reference>
<dbReference type="InterPro" id="IPR016193">
    <property type="entry name" value="Cytidine_deaminase-like"/>
</dbReference>
<dbReference type="GO" id="GO:0004643">
    <property type="term" value="F:phosphoribosylaminoimidazolecarboxamide formyltransferase activity"/>
    <property type="evidence" value="ECO:0007669"/>
    <property type="project" value="InterPro"/>
</dbReference>
<dbReference type="PIRSF" id="PIRSF000414">
    <property type="entry name" value="AICARFT_IMPCHas"/>
    <property type="match status" value="1"/>
</dbReference>